<reference evidence="5 6" key="1">
    <citation type="submission" date="2020-04" db="EMBL/GenBank/DDBJ databases">
        <title>Perkinsus chesapeaki whole genome sequence.</title>
        <authorList>
            <person name="Bogema D.R."/>
        </authorList>
    </citation>
    <scope>NUCLEOTIDE SEQUENCE [LARGE SCALE GENOMIC DNA]</scope>
    <source>
        <strain evidence="5">ATCC PRA-425</strain>
    </source>
</reference>
<dbReference type="InterPro" id="IPR015943">
    <property type="entry name" value="WD40/YVTN_repeat-like_dom_sf"/>
</dbReference>
<feature type="compositionally biased region" description="Polar residues" evidence="4">
    <location>
        <begin position="64"/>
        <end position="75"/>
    </location>
</feature>
<dbReference type="AlphaFoldDB" id="A0A7J6LHM0"/>
<dbReference type="PROSITE" id="PS50082">
    <property type="entry name" value="WD_REPEATS_2"/>
    <property type="match status" value="1"/>
</dbReference>
<feature type="region of interest" description="Disordered" evidence="4">
    <location>
        <begin position="1115"/>
        <end position="1145"/>
    </location>
</feature>
<accession>A0A7J6LHM0</accession>
<dbReference type="SUPFAM" id="SSF50978">
    <property type="entry name" value="WD40 repeat-like"/>
    <property type="match status" value="2"/>
</dbReference>
<dbReference type="PANTHER" id="PTHR44019">
    <property type="entry name" value="WD REPEAT-CONTAINING PROTEIN 55"/>
    <property type="match status" value="1"/>
</dbReference>
<keyword evidence="2" id="KW-0677">Repeat</keyword>
<proteinExistence type="predicted"/>
<dbReference type="EMBL" id="JAAPAO010000479">
    <property type="protein sequence ID" value="KAF4658784.1"/>
    <property type="molecule type" value="Genomic_DNA"/>
</dbReference>
<dbReference type="SMART" id="SM00320">
    <property type="entry name" value="WD40"/>
    <property type="match status" value="4"/>
</dbReference>
<evidence type="ECO:0000256" key="1">
    <source>
        <dbReference type="ARBA" id="ARBA00022574"/>
    </source>
</evidence>
<evidence type="ECO:0000313" key="5">
    <source>
        <dbReference type="EMBL" id="KAF4658784.1"/>
    </source>
</evidence>
<evidence type="ECO:0000256" key="3">
    <source>
        <dbReference type="PROSITE-ProRule" id="PRU00221"/>
    </source>
</evidence>
<dbReference type="Proteomes" id="UP000591131">
    <property type="component" value="Unassembled WGS sequence"/>
</dbReference>
<comment type="caution">
    <text evidence="5">The sequence shown here is derived from an EMBL/GenBank/DDBJ whole genome shotgun (WGS) entry which is preliminary data.</text>
</comment>
<dbReference type="InterPro" id="IPR036322">
    <property type="entry name" value="WD40_repeat_dom_sf"/>
</dbReference>
<dbReference type="OrthoDB" id="273771at2759"/>
<feature type="compositionally biased region" description="Basic residues" evidence="4">
    <location>
        <begin position="46"/>
        <end position="61"/>
    </location>
</feature>
<feature type="repeat" description="WD" evidence="3">
    <location>
        <begin position="456"/>
        <end position="497"/>
    </location>
</feature>
<feature type="compositionally biased region" description="Basic and acidic residues" evidence="4">
    <location>
        <begin position="1115"/>
        <end position="1127"/>
    </location>
</feature>
<name>A0A7J6LHM0_PERCH</name>
<evidence type="ECO:0000256" key="2">
    <source>
        <dbReference type="ARBA" id="ARBA00022737"/>
    </source>
</evidence>
<evidence type="ECO:0000256" key="4">
    <source>
        <dbReference type="SAM" id="MobiDB-lite"/>
    </source>
</evidence>
<dbReference type="InterPro" id="IPR001680">
    <property type="entry name" value="WD40_rpt"/>
</dbReference>
<sequence length="1276" mass="140301">MECPPLEVDRILSDLDKDALVDIHELIARQLSPRRNKGDHRLPRLPLKRQTSRSGRRRRRQSTYTPDSSSTSASFRQEDRQLLTLNQLVGIFLKAGSYSPQSIIPYIAGVVELYEALSDIDDSRRLTGLTWVKLIDYLVERVALSPDQHHHPSGSSMPSHSIDDEPGGLTVCPAWMKCSKFVDSAMHPGESILTLHYSEALESIITTHDRSSVVSIWSPQNRKFVLVQELRAPIRSCSTESCAMAVCLDQAAKIICVLYADSRVSIWERVFSSEENKSFSDAEEPRKTEINFRYRNCHKLRIGRKRVRVLLNQMTCIEHHGSPWLLCDVRGGLHFFALETDAKAKLKLSHVKSVEGVHSGAVSRLVRLGGPVEEQGGSRYLLSASLDGTFCVIETKRLTVEARVTPARDVNSPTEGVVRGLAYSARHSLLVVATSSPILPTYTLQSASYRGFRRGLEGHERPLTDVAVCLDGAYVASIDEGSNVIIWDAARLSVVTEIPSGKGQLSVVGRLLVSLPGKLVVAGKRFYTIRPNTEARKVAARSSSESQSEGVCIKWAALNEFSGRLMTVDSASEIRRHCWSPDGHGKILVGLQNSAPVDLVYPWSLGLDGGARDLLVTCRTDGSIDMIDQFAGCVVRQYPSLLALGKLRATAVTVNPRDDCCGTDLCVAAPGPVVAITSFNSIWPSLAISTSWVGSQLGGPVWLFSLSPSSGPPRCHRVFHPGPKAHPGCPAMRVTCTSLAHVPISDTLLCGCQDGKVYRYALQPFSCVEILDVGGRKPISGLTVLPTTYVSHTVRFIALHGDGSGYRVTVWRATIRPTTAAKSRSTAPRKLTTGKFSLSFDSLPLAPDWQQNPICHREAGSIGDQQLVLLSCRDCSRPTRTVTVGEEVVNVDVEDSFVMVGMLSGIVSVVSVKPRDIQRYEQTVGELRRPRKGATAPLPRSRLASLESTYSIEERTGGVPVVYSWCIADRGACLPLRCIAQTSSGDLIVVVDKSGAVYLLDLLSGDLHARFATTCDSSWLNLKCVAKRIEHLLRRADEAIQDARMTDEDKWIAGLLIQEAEKRRRDESKQEGRVGVNTEFLQRSVSSRSRKHITSAIADSRRATAETAFFRKAREMRGRGEVREQSPSRKKSRFVPTPRDHSEGVREERLDVTVVDLTAKPEWVKPGLVVRIRDKSSKFFRQKMIVKECDAGRCRGKLMESGESASMECTHLETVVGKSPGKNLEVVLPAVSNLPVGAIVTLKSRNARQGEAKIIASSINGSRELTVPLNSICEFT</sequence>
<organism evidence="5 6">
    <name type="scientific">Perkinsus chesapeaki</name>
    <name type="common">Clam parasite</name>
    <name type="synonym">Perkinsus andrewsi</name>
    <dbReference type="NCBI Taxonomy" id="330153"/>
    <lineage>
        <taxon>Eukaryota</taxon>
        <taxon>Sar</taxon>
        <taxon>Alveolata</taxon>
        <taxon>Perkinsozoa</taxon>
        <taxon>Perkinsea</taxon>
        <taxon>Perkinsida</taxon>
        <taxon>Perkinsidae</taxon>
        <taxon>Perkinsus</taxon>
    </lineage>
</organism>
<dbReference type="InterPro" id="IPR050505">
    <property type="entry name" value="WDR55/POC1"/>
</dbReference>
<protein>
    <submittedName>
        <fullName evidence="5">Uncharacterized protein</fullName>
    </submittedName>
</protein>
<keyword evidence="1 3" id="KW-0853">WD repeat</keyword>
<dbReference type="SUPFAM" id="SSF63825">
    <property type="entry name" value="YWTD domain"/>
    <property type="match status" value="1"/>
</dbReference>
<feature type="region of interest" description="Disordered" evidence="4">
    <location>
        <begin position="35"/>
        <end position="75"/>
    </location>
</feature>
<keyword evidence="6" id="KW-1185">Reference proteome</keyword>
<dbReference type="Gene3D" id="2.130.10.10">
    <property type="entry name" value="YVTN repeat-like/Quinoprotein amine dehydrogenase"/>
    <property type="match status" value="2"/>
</dbReference>
<evidence type="ECO:0000313" key="6">
    <source>
        <dbReference type="Proteomes" id="UP000591131"/>
    </source>
</evidence>
<gene>
    <name evidence="5" type="ORF">FOL47_007824</name>
</gene>
<dbReference type="PANTHER" id="PTHR44019:SF8">
    <property type="entry name" value="POC1 CENTRIOLAR PROTEIN HOMOLOG"/>
    <property type="match status" value="1"/>
</dbReference>